<organism evidence="1 2">
    <name type="scientific">Ferrimonas pelagia</name>
    <dbReference type="NCBI Taxonomy" id="1177826"/>
    <lineage>
        <taxon>Bacteria</taxon>
        <taxon>Pseudomonadati</taxon>
        <taxon>Pseudomonadota</taxon>
        <taxon>Gammaproteobacteria</taxon>
        <taxon>Alteromonadales</taxon>
        <taxon>Ferrimonadaceae</taxon>
        <taxon>Ferrimonas</taxon>
    </lineage>
</organism>
<evidence type="ECO:0000313" key="2">
    <source>
        <dbReference type="Proteomes" id="UP001499988"/>
    </source>
</evidence>
<dbReference type="Proteomes" id="UP001499988">
    <property type="component" value="Unassembled WGS sequence"/>
</dbReference>
<dbReference type="EMBL" id="BAABJZ010000086">
    <property type="protein sequence ID" value="GAA4891505.1"/>
    <property type="molecule type" value="Genomic_DNA"/>
</dbReference>
<protein>
    <submittedName>
        <fullName evidence="1">Uncharacterized protein</fullName>
    </submittedName>
</protein>
<evidence type="ECO:0000313" key="1">
    <source>
        <dbReference type="EMBL" id="GAA4891505.1"/>
    </source>
</evidence>
<reference evidence="2" key="1">
    <citation type="journal article" date="2019" name="Int. J. Syst. Evol. Microbiol.">
        <title>The Global Catalogue of Microorganisms (GCM) 10K type strain sequencing project: providing services to taxonomists for standard genome sequencing and annotation.</title>
        <authorList>
            <consortium name="The Broad Institute Genomics Platform"/>
            <consortium name="The Broad Institute Genome Sequencing Center for Infectious Disease"/>
            <person name="Wu L."/>
            <person name="Ma J."/>
        </authorList>
    </citation>
    <scope>NUCLEOTIDE SEQUENCE [LARGE SCALE GENOMIC DNA]</scope>
    <source>
        <strain evidence="2">JCM 18401</strain>
    </source>
</reference>
<sequence length="197" mass="21801">MFYVPENERVVSACVPALGGGGGTEHAPATEIDMVSFVDHRLCIAMEPQVWLHDAQGKIVVHRILDDSGQLLMEEVPEGGYFTVKGTDPERGASSSRYLSVDHALVQGHRLIQSEHFRTTEQCDYLLPASEPHPFSLSNPHEMQWVAGYSASRRVDMEQRQLNFAEGNVLFLADGGHSGALRTNWYSVVREGGSARH</sequence>
<accession>A0ABP9F0L0</accession>
<comment type="caution">
    <text evidence="1">The sequence shown here is derived from an EMBL/GenBank/DDBJ whole genome shotgun (WGS) entry which is preliminary data.</text>
</comment>
<name>A0ABP9F0L0_9GAMM</name>
<gene>
    <name evidence="1" type="ORF">GCM10023333_25930</name>
</gene>
<proteinExistence type="predicted"/>
<keyword evidence="2" id="KW-1185">Reference proteome</keyword>